<accession>A0ABQ6GNY4</accession>
<gene>
    <name evidence="9" type="primary">visC</name>
    <name evidence="9" type="ORF">tinsulaeT_03540</name>
</gene>
<sequence length="418" mass="45943">MQKYDVLIVGGGMVGLTTALAIRQHSPLTVAIVDTQPLAEITSDADVRVSAINAVSQQLFTNLDVWQAMIEMRAQPYQQMHIWDKSGYGKLDFTLDDLAAREHNGQLGWIIENSVIRRALWKKAEQDQGISFYTEEKLSNIAVGESEVFASFSSLPPITAKLAVGADGARSWLREQLKFSMTFQDYDHHAIVASVKTPQGHSNTAWQVFLDTGPLAFLPLSMQQQGSDLCSIVWSTSPERAQQLTELSPQDFAKEITAASDGKLGSISLVSERFTYPLTMRFAQDVVKDRVVLVGDAAHTIHPLAGQGVNLGLLDAAALAQTLTAPFDHQSVNAETTHWVDSIALQQYQRWRKADAAEMIAAMSAIKQVFTPQQAPIKLLRGLGMSLINQVTPVKSQLIKQALGYRHHLPDLAKTVAD</sequence>
<dbReference type="Pfam" id="PF01494">
    <property type="entry name" value="FAD_binding_3"/>
    <property type="match status" value="1"/>
</dbReference>
<keyword evidence="7" id="KW-0503">Monooxygenase</keyword>
<proteinExistence type="inferred from homology"/>
<organism evidence="9 10">
    <name type="scientific">Thalassotalea insulae</name>
    <dbReference type="NCBI Taxonomy" id="2056778"/>
    <lineage>
        <taxon>Bacteria</taxon>
        <taxon>Pseudomonadati</taxon>
        <taxon>Pseudomonadota</taxon>
        <taxon>Gammaproteobacteria</taxon>
        <taxon>Alteromonadales</taxon>
        <taxon>Colwelliaceae</taxon>
        <taxon>Thalassotalea</taxon>
    </lineage>
</organism>
<comment type="similarity">
    <text evidence="3">Belongs to the UbiH/COQ6 family.</text>
</comment>
<keyword evidence="5" id="KW-0274">FAD</keyword>
<evidence type="ECO:0000313" key="10">
    <source>
        <dbReference type="Proteomes" id="UP001157186"/>
    </source>
</evidence>
<dbReference type="InterPro" id="IPR036188">
    <property type="entry name" value="FAD/NAD-bd_sf"/>
</dbReference>
<dbReference type="PRINTS" id="PR00420">
    <property type="entry name" value="RNGMNOXGNASE"/>
</dbReference>
<dbReference type="InterPro" id="IPR051205">
    <property type="entry name" value="UbiH/COQ6_monooxygenase"/>
</dbReference>
<evidence type="ECO:0000256" key="1">
    <source>
        <dbReference type="ARBA" id="ARBA00001974"/>
    </source>
</evidence>
<keyword evidence="4" id="KW-0285">Flavoprotein</keyword>
<reference evidence="9 10" key="1">
    <citation type="submission" date="2023-03" db="EMBL/GenBank/DDBJ databases">
        <title>Draft genome sequence of Thalassotalea insulae KCTC 62186T.</title>
        <authorList>
            <person name="Sawabe T."/>
        </authorList>
    </citation>
    <scope>NUCLEOTIDE SEQUENCE [LARGE SCALE GENOMIC DNA]</scope>
    <source>
        <strain evidence="9 10">KCTC 62186</strain>
    </source>
</reference>
<evidence type="ECO:0000256" key="4">
    <source>
        <dbReference type="ARBA" id="ARBA00022630"/>
    </source>
</evidence>
<evidence type="ECO:0000256" key="6">
    <source>
        <dbReference type="ARBA" id="ARBA00023002"/>
    </source>
</evidence>
<dbReference type="InterPro" id="IPR010971">
    <property type="entry name" value="UbiH/COQ6"/>
</dbReference>
<comment type="pathway">
    <text evidence="2">Cofactor biosynthesis; ubiquinone biosynthesis.</text>
</comment>
<evidence type="ECO:0000256" key="3">
    <source>
        <dbReference type="ARBA" id="ARBA00005349"/>
    </source>
</evidence>
<evidence type="ECO:0000313" key="9">
    <source>
        <dbReference type="EMBL" id="GLX77014.1"/>
    </source>
</evidence>
<dbReference type="NCBIfam" id="TIGR01988">
    <property type="entry name" value="Ubi-OHases"/>
    <property type="match status" value="1"/>
</dbReference>
<comment type="caution">
    <text evidence="9">The sequence shown here is derived from an EMBL/GenBank/DDBJ whole genome shotgun (WGS) entry which is preliminary data.</text>
</comment>
<dbReference type="RefSeq" id="WP_284242842.1">
    <property type="nucleotide sequence ID" value="NZ_BSST01000001.1"/>
</dbReference>
<evidence type="ECO:0000259" key="8">
    <source>
        <dbReference type="Pfam" id="PF01494"/>
    </source>
</evidence>
<dbReference type="Gene3D" id="3.50.50.60">
    <property type="entry name" value="FAD/NAD(P)-binding domain"/>
    <property type="match status" value="2"/>
</dbReference>
<feature type="domain" description="FAD-binding" evidence="8">
    <location>
        <begin position="3"/>
        <end position="328"/>
    </location>
</feature>
<keyword evidence="10" id="KW-1185">Reference proteome</keyword>
<evidence type="ECO:0000256" key="2">
    <source>
        <dbReference type="ARBA" id="ARBA00004749"/>
    </source>
</evidence>
<evidence type="ECO:0000256" key="7">
    <source>
        <dbReference type="ARBA" id="ARBA00023033"/>
    </source>
</evidence>
<comment type="cofactor">
    <cofactor evidence="1">
        <name>FAD</name>
        <dbReference type="ChEBI" id="CHEBI:57692"/>
    </cofactor>
</comment>
<dbReference type="SUPFAM" id="SSF51905">
    <property type="entry name" value="FAD/NAD(P)-binding domain"/>
    <property type="match status" value="1"/>
</dbReference>
<dbReference type="EMBL" id="BSST01000001">
    <property type="protein sequence ID" value="GLX77014.1"/>
    <property type="molecule type" value="Genomic_DNA"/>
</dbReference>
<dbReference type="PANTHER" id="PTHR43876">
    <property type="entry name" value="UBIQUINONE BIOSYNTHESIS MONOOXYGENASE COQ6, MITOCHONDRIAL"/>
    <property type="match status" value="1"/>
</dbReference>
<name>A0ABQ6GNY4_9GAMM</name>
<dbReference type="PROSITE" id="PS01304">
    <property type="entry name" value="UBIH"/>
    <property type="match status" value="1"/>
</dbReference>
<evidence type="ECO:0000256" key="5">
    <source>
        <dbReference type="ARBA" id="ARBA00022827"/>
    </source>
</evidence>
<keyword evidence="6" id="KW-0560">Oxidoreductase</keyword>
<protein>
    <submittedName>
        <fullName evidence="9">2-octaprenyl-6-methoxyphenol hydroxylase</fullName>
    </submittedName>
</protein>
<dbReference type="Proteomes" id="UP001157186">
    <property type="component" value="Unassembled WGS sequence"/>
</dbReference>
<dbReference type="InterPro" id="IPR018168">
    <property type="entry name" value="Ubi_Hdrlase_CS"/>
</dbReference>
<dbReference type="PANTHER" id="PTHR43876:SF7">
    <property type="entry name" value="UBIQUINONE BIOSYNTHESIS MONOOXYGENASE COQ6, MITOCHONDRIAL"/>
    <property type="match status" value="1"/>
</dbReference>
<dbReference type="InterPro" id="IPR002938">
    <property type="entry name" value="FAD-bd"/>
</dbReference>